<evidence type="ECO:0000313" key="2">
    <source>
        <dbReference type="Proteomes" id="UP000271162"/>
    </source>
</evidence>
<dbReference type="Gene3D" id="3.40.630.10">
    <property type="entry name" value="Zn peptidases"/>
    <property type="match status" value="1"/>
</dbReference>
<evidence type="ECO:0008006" key="3">
    <source>
        <dbReference type="Google" id="ProtNLM"/>
    </source>
</evidence>
<keyword evidence="2" id="KW-1185">Reference proteome</keyword>
<organism evidence="1 2">
    <name type="scientific">Nippostrongylus brasiliensis</name>
    <name type="common">Rat hookworm</name>
    <dbReference type="NCBI Taxonomy" id="27835"/>
    <lineage>
        <taxon>Eukaryota</taxon>
        <taxon>Metazoa</taxon>
        <taxon>Ecdysozoa</taxon>
        <taxon>Nematoda</taxon>
        <taxon>Chromadorea</taxon>
        <taxon>Rhabditida</taxon>
        <taxon>Rhabditina</taxon>
        <taxon>Rhabditomorpha</taxon>
        <taxon>Strongyloidea</taxon>
        <taxon>Heligmosomidae</taxon>
        <taxon>Nippostrongylus</taxon>
    </lineage>
</organism>
<name>A0A3P7CQM8_NIPBR</name>
<dbReference type="Pfam" id="PF05450">
    <property type="entry name" value="Nicastrin"/>
    <property type="match status" value="1"/>
</dbReference>
<proteinExistence type="predicted"/>
<gene>
    <name evidence="1" type="ORF">NBR_LOCUS12315</name>
</gene>
<dbReference type="AlphaFoldDB" id="A0A3P7CQM8"/>
<protein>
    <recommendedName>
        <fullName evidence="3">Nicastrin</fullName>
    </recommendedName>
</protein>
<dbReference type="PANTHER" id="PTHR21092">
    <property type="entry name" value="NICASTRIN"/>
    <property type="match status" value="1"/>
</dbReference>
<dbReference type="EMBL" id="UYSL01020719">
    <property type="protein sequence ID" value="VDL75904.1"/>
    <property type="molecule type" value="Genomic_DNA"/>
</dbReference>
<dbReference type="GO" id="GO:0007220">
    <property type="term" value="P:Notch receptor processing"/>
    <property type="evidence" value="ECO:0007669"/>
    <property type="project" value="TreeGrafter"/>
</dbReference>
<dbReference type="GO" id="GO:0016485">
    <property type="term" value="P:protein processing"/>
    <property type="evidence" value="ECO:0007669"/>
    <property type="project" value="InterPro"/>
</dbReference>
<dbReference type="GO" id="GO:0005886">
    <property type="term" value="C:plasma membrane"/>
    <property type="evidence" value="ECO:0007669"/>
    <property type="project" value="TreeGrafter"/>
</dbReference>
<reference evidence="1 2" key="1">
    <citation type="submission" date="2018-11" db="EMBL/GenBank/DDBJ databases">
        <authorList>
            <consortium name="Pathogen Informatics"/>
        </authorList>
    </citation>
    <scope>NUCLEOTIDE SEQUENCE [LARGE SCALE GENOMIC DNA]</scope>
</reference>
<sequence length="149" mass="16236">MGSLDEDRSLDRTHGSSHFFRRASHSRIAYGFSIIVRNCLCFSTPCGELVGVNLIAHLPPKVLNESSESEGPTKYLMLAARMDSFGLMPEVSPGEISVITSVIALLAVVQAIAKNQEAFTEAALTSNRYLLIAFFDGVSDVIIPFFHDA</sequence>
<dbReference type="PANTHER" id="PTHR21092:SF0">
    <property type="entry name" value="NICASTRIN"/>
    <property type="match status" value="1"/>
</dbReference>
<dbReference type="STRING" id="27835.A0A3P7CQM8"/>
<accession>A0A3P7CQM8</accession>
<evidence type="ECO:0000313" key="1">
    <source>
        <dbReference type="EMBL" id="VDL75904.1"/>
    </source>
</evidence>
<dbReference type="InterPro" id="IPR008710">
    <property type="entry name" value="Nicastrin"/>
</dbReference>
<dbReference type="Proteomes" id="UP000271162">
    <property type="component" value="Unassembled WGS sequence"/>
</dbReference>